<evidence type="ECO:0000313" key="3">
    <source>
        <dbReference type="Proteomes" id="UP000815325"/>
    </source>
</evidence>
<feature type="chain" id="PRO_5047283531" description="Secreted protein" evidence="1">
    <location>
        <begin position="22"/>
        <end position="126"/>
    </location>
</feature>
<protein>
    <recommendedName>
        <fullName evidence="4">Secreted protein</fullName>
    </recommendedName>
</protein>
<gene>
    <name evidence="2" type="ORF">DUNSADRAFT_4502</name>
</gene>
<reference evidence="2" key="1">
    <citation type="submission" date="2017-08" db="EMBL/GenBank/DDBJ databases">
        <authorList>
            <person name="Polle J.E."/>
            <person name="Barry K."/>
            <person name="Cushman J."/>
            <person name="Schmutz J."/>
            <person name="Tran D."/>
            <person name="Hathwaick L.T."/>
            <person name="Yim W.C."/>
            <person name="Jenkins J."/>
            <person name="Mckie-Krisberg Z.M."/>
            <person name="Prochnik S."/>
            <person name="Lindquist E."/>
            <person name="Dockter R.B."/>
            <person name="Adam C."/>
            <person name="Molina H."/>
            <person name="Bunkerborg J."/>
            <person name="Jin E."/>
            <person name="Buchheim M."/>
            <person name="Magnuson J."/>
        </authorList>
    </citation>
    <scope>NUCLEOTIDE SEQUENCE</scope>
    <source>
        <strain evidence="2">CCAP 19/18</strain>
    </source>
</reference>
<proteinExistence type="predicted"/>
<keyword evidence="3" id="KW-1185">Reference proteome</keyword>
<dbReference type="Proteomes" id="UP000815325">
    <property type="component" value="Unassembled WGS sequence"/>
</dbReference>
<sequence length="126" mass="13941">MPPVALMTLLVMTATFVVIQRESPRVNEFSSGSGRACYTCRGCVSLRSCTSICWLKRCRRASCECGCSICRGGRGGIHRTTASAAATERGRVASIGAVAIREHHGLLWVWGPCWWDMRAWQGGYWR</sequence>
<dbReference type="EMBL" id="MU069619">
    <property type="protein sequence ID" value="KAF5837343.1"/>
    <property type="molecule type" value="Genomic_DNA"/>
</dbReference>
<comment type="caution">
    <text evidence="2">The sequence shown here is derived from an EMBL/GenBank/DDBJ whole genome shotgun (WGS) entry which is preliminary data.</text>
</comment>
<feature type="signal peptide" evidence="1">
    <location>
        <begin position="1"/>
        <end position="21"/>
    </location>
</feature>
<accession>A0ABQ7GRV5</accession>
<organism evidence="2 3">
    <name type="scientific">Dunaliella salina</name>
    <name type="common">Green alga</name>
    <name type="synonym">Protococcus salinus</name>
    <dbReference type="NCBI Taxonomy" id="3046"/>
    <lineage>
        <taxon>Eukaryota</taxon>
        <taxon>Viridiplantae</taxon>
        <taxon>Chlorophyta</taxon>
        <taxon>core chlorophytes</taxon>
        <taxon>Chlorophyceae</taxon>
        <taxon>CS clade</taxon>
        <taxon>Chlamydomonadales</taxon>
        <taxon>Dunaliellaceae</taxon>
        <taxon>Dunaliella</taxon>
    </lineage>
</organism>
<evidence type="ECO:0008006" key="4">
    <source>
        <dbReference type="Google" id="ProtNLM"/>
    </source>
</evidence>
<name>A0ABQ7GRV5_DUNSA</name>
<evidence type="ECO:0000313" key="2">
    <source>
        <dbReference type="EMBL" id="KAF5837343.1"/>
    </source>
</evidence>
<evidence type="ECO:0000256" key="1">
    <source>
        <dbReference type="SAM" id="SignalP"/>
    </source>
</evidence>
<keyword evidence="1" id="KW-0732">Signal</keyword>